<accession>A0A6L2J7I6</accession>
<sequence>MSRGHFVGRLVEYFGLAWVAPGPERQPVAAAEAPEGAKGALAVDEGVQAVSAPLQAPQPHPAAAPTRNIP</sequence>
<reference evidence="1" key="1">
    <citation type="journal article" date="2019" name="Sci. Rep.">
        <title>Draft genome of Tanacetum cinerariifolium, the natural source of mosquito coil.</title>
        <authorList>
            <person name="Yamashiro T."/>
            <person name="Shiraishi A."/>
            <person name="Satake H."/>
            <person name="Nakayama K."/>
        </authorList>
    </citation>
    <scope>NUCLEOTIDE SEQUENCE</scope>
</reference>
<dbReference type="EMBL" id="BKCJ010000414">
    <property type="protein sequence ID" value="GEU32968.1"/>
    <property type="molecule type" value="Genomic_DNA"/>
</dbReference>
<dbReference type="AlphaFoldDB" id="A0A6L2J7I6"/>
<organism evidence="1">
    <name type="scientific">Tanacetum cinerariifolium</name>
    <name type="common">Dalmatian daisy</name>
    <name type="synonym">Chrysanthemum cinerariifolium</name>
    <dbReference type="NCBI Taxonomy" id="118510"/>
    <lineage>
        <taxon>Eukaryota</taxon>
        <taxon>Viridiplantae</taxon>
        <taxon>Streptophyta</taxon>
        <taxon>Embryophyta</taxon>
        <taxon>Tracheophyta</taxon>
        <taxon>Spermatophyta</taxon>
        <taxon>Magnoliopsida</taxon>
        <taxon>eudicotyledons</taxon>
        <taxon>Gunneridae</taxon>
        <taxon>Pentapetalae</taxon>
        <taxon>asterids</taxon>
        <taxon>campanulids</taxon>
        <taxon>Asterales</taxon>
        <taxon>Asteraceae</taxon>
        <taxon>Asteroideae</taxon>
        <taxon>Anthemideae</taxon>
        <taxon>Anthemidinae</taxon>
        <taxon>Tanacetum</taxon>
    </lineage>
</organism>
<evidence type="ECO:0000313" key="1">
    <source>
        <dbReference type="EMBL" id="GEU32968.1"/>
    </source>
</evidence>
<comment type="caution">
    <text evidence="1">The sequence shown here is derived from an EMBL/GenBank/DDBJ whole genome shotgun (WGS) entry which is preliminary data.</text>
</comment>
<name>A0A6L2J7I6_TANCI</name>
<protein>
    <submittedName>
        <fullName evidence="1">Uncharacterized protein</fullName>
    </submittedName>
</protein>
<proteinExistence type="predicted"/>
<gene>
    <name evidence="1" type="ORF">Tci_004946</name>
</gene>